<evidence type="ECO:0008006" key="3">
    <source>
        <dbReference type="Google" id="ProtNLM"/>
    </source>
</evidence>
<proteinExistence type="predicted"/>
<evidence type="ECO:0000313" key="1">
    <source>
        <dbReference type="EMBL" id="MDQ9171487.1"/>
    </source>
</evidence>
<keyword evidence="2" id="KW-1185">Reference proteome</keyword>
<protein>
    <recommendedName>
        <fullName evidence="3">Regulatory protein, RpfE type</fullName>
    </recommendedName>
</protein>
<dbReference type="InterPro" id="IPR016631">
    <property type="entry name" value="Regulatory_RpfE"/>
</dbReference>
<dbReference type="RefSeq" id="WP_338437423.1">
    <property type="nucleotide sequence ID" value="NZ_JAUYVH010000009.1"/>
</dbReference>
<comment type="caution">
    <text evidence="1">The sequence shown here is derived from an EMBL/GenBank/DDBJ whole genome shotgun (WGS) entry which is preliminary data.</text>
</comment>
<dbReference type="EMBL" id="JAUYVH010000009">
    <property type="protein sequence ID" value="MDQ9171487.1"/>
    <property type="molecule type" value="Genomic_DNA"/>
</dbReference>
<accession>A0ABU1BRC9</accession>
<name>A0ABU1BRC9_9BURK</name>
<sequence>MNNLDILIPFGLPPAEMAADLRRALIAPSYATMLARSKSVKETDMDAFSRTLPHEKWVAAQFGLADKDPANSPPIARTAMQRLGIRGESGFWFLLQPAHLHVARDHLVLTDLRKLVLSENESQTLFQSVETLFEEDGKELVFGDAKTWFLRADDWADFLTSTPDAASGHNIDIWMPRGQGEREWRKLLNEVQMTWHMHPLNTERESRGDPAVNSLWLWGGTHERTPDSRSRYQHIVSPLPWMPSSEQTFESDASVTGLLDTSTSSALLVMDDLMDAAMASDWSTWLDNMHRLENEWMSPLLEALRSGKIDEIRFILSHGTRLLEVASGKNSVKKFWIKPSLATLSR</sequence>
<evidence type="ECO:0000313" key="2">
    <source>
        <dbReference type="Proteomes" id="UP001225596"/>
    </source>
</evidence>
<reference evidence="1 2" key="1">
    <citation type="submission" date="2023-08" db="EMBL/GenBank/DDBJ databases">
        <title>Oxalobacteraceae gen .nov., isolated from river sludge outside the plant.</title>
        <authorList>
            <person name="Zhao S.Y."/>
        </authorList>
    </citation>
    <scope>NUCLEOTIDE SEQUENCE [LARGE SCALE GENOMIC DNA]</scope>
    <source>
        <strain evidence="1 2">R-40</strain>
    </source>
</reference>
<organism evidence="1 2">
    <name type="scientific">Keguizhuia sedimenti</name>
    <dbReference type="NCBI Taxonomy" id="3064264"/>
    <lineage>
        <taxon>Bacteria</taxon>
        <taxon>Pseudomonadati</taxon>
        <taxon>Pseudomonadota</taxon>
        <taxon>Betaproteobacteria</taxon>
        <taxon>Burkholderiales</taxon>
        <taxon>Oxalobacteraceae</taxon>
        <taxon>Keguizhuia</taxon>
    </lineage>
</organism>
<dbReference type="PIRSF" id="PIRSF015283">
    <property type="entry name" value="Regulatory_RpfE"/>
    <property type="match status" value="1"/>
</dbReference>
<gene>
    <name evidence="1" type="ORF">Q8A64_13825</name>
</gene>
<dbReference type="Proteomes" id="UP001225596">
    <property type="component" value="Unassembled WGS sequence"/>
</dbReference>